<organism evidence="1 2">
    <name type="scientific">Capsulimonas corticalis</name>
    <dbReference type="NCBI Taxonomy" id="2219043"/>
    <lineage>
        <taxon>Bacteria</taxon>
        <taxon>Bacillati</taxon>
        <taxon>Armatimonadota</taxon>
        <taxon>Armatimonadia</taxon>
        <taxon>Capsulimonadales</taxon>
        <taxon>Capsulimonadaceae</taxon>
        <taxon>Capsulimonas</taxon>
    </lineage>
</organism>
<dbReference type="Proteomes" id="UP000287394">
    <property type="component" value="Chromosome"/>
</dbReference>
<protein>
    <submittedName>
        <fullName evidence="1">Uncharacterized protein</fullName>
    </submittedName>
</protein>
<dbReference type="KEGG" id="ccot:CCAX7_61830"/>
<evidence type="ECO:0000313" key="1">
    <source>
        <dbReference type="EMBL" id="BDI34132.1"/>
    </source>
</evidence>
<name>A0A402CWF1_9BACT</name>
<sequence>MAPHNGTRPDGIDNAHSPESGPHIADGLPPEYALILRDIPASEANKAEFVRRLRTVVRQVIRRCLEERDGMREGDQ</sequence>
<evidence type="ECO:0000313" key="2">
    <source>
        <dbReference type="Proteomes" id="UP000287394"/>
    </source>
</evidence>
<dbReference type="EMBL" id="AP025739">
    <property type="protein sequence ID" value="BDI34132.1"/>
    <property type="molecule type" value="Genomic_DNA"/>
</dbReference>
<accession>A0A402CWF1</accession>
<reference evidence="1 2" key="1">
    <citation type="journal article" date="2019" name="Int. J. Syst. Evol. Microbiol.">
        <title>Capsulimonas corticalis gen. nov., sp. nov., an aerobic capsulated bacterium, of a novel bacterial order, Capsulimonadales ord. nov., of the class Armatimonadia of the phylum Armatimonadetes.</title>
        <authorList>
            <person name="Li J."/>
            <person name="Kudo C."/>
            <person name="Tonouchi A."/>
        </authorList>
    </citation>
    <scope>NUCLEOTIDE SEQUENCE [LARGE SCALE GENOMIC DNA]</scope>
    <source>
        <strain evidence="1 2">AX-7</strain>
    </source>
</reference>
<keyword evidence="2" id="KW-1185">Reference proteome</keyword>
<dbReference type="AlphaFoldDB" id="A0A402CWF1"/>
<gene>
    <name evidence="1" type="ORF">CCAX7_61830</name>
</gene>
<proteinExistence type="predicted"/>
<dbReference type="RefSeq" id="WP_119321675.1">
    <property type="nucleotide sequence ID" value="NZ_AP025739.1"/>
</dbReference>